<protein>
    <recommendedName>
        <fullName evidence="4">Zinc ribbon domain-containing protein</fullName>
    </recommendedName>
</protein>
<evidence type="ECO:0000313" key="3">
    <source>
        <dbReference type="Proteomes" id="UP000671960"/>
    </source>
</evidence>
<evidence type="ECO:0000256" key="1">
    <source>
        <dbReference type="SAM" id="Phobius"/>
    </source>
</evidence>
<dbReference type="RefSeq" id="WP_208230015.1">
    <property type="nucleotide sequence ID" value="NZ_CP050854.1"/>
</dbReference>
<keyword evidence="3" id="KW-1185">Reference proteome</keyword>
<reference evidence="2 3" key="1">
    <citation type="submission" date="2020-03" db="EMBL/GenBank/DDBJ databases">
        <authorList>
            <person name="Bakhshi Ganjeh M."/>
        </authorList>
    </citation>
    <scope>NUCLEOTIDE SEQUENCE [LARGE SCALE GENOMIC DNA]</scope>
    <source>
        <strain evidence="3">Iran 50</strain>
    </source>
</reference>
<organism evidence="2 3">
    <name type="scientific">Brenneria izadpanahii</name>
    <dbReference type="NCBI Taxonomy" id="2722756"/>
    <lineage>
        <taxon>Bacteria</taxon>
        <taxon>Pseudomonadati</taxon>
        <taxon>Pseudomonadota</taxon>
        <taxon>Gammaproteobacteria</taxon>
        <taxon>Enterobacterales</taxon>
        <taxon>Pectobacteriaceae</taxon>
        <taxon>Brenneria</taxon>
    </lineage>
</organism>
<keyword evidence="1" id="KW-0472">Membrane</keyword>
<feature type="transmembrane region" description="Helical" evidence="1">
    <location>
        <begin position="62"/>
        <end position="80"/>
    </location>
</feature>
<sequence>MSECPFCKAAVHEDASVCRGCGAERVKGYVSQQTMKFLAIVGTLLGIPAGFIVAFMTKSTPLMVITILALMLGPILFLKLKNKNNISWIRPTAR</sequence>
<dbReference type="EMBL" id="CP050854">
    <property type="protein sequence ID" value="QTF07374.1"/>
    <property type="molecule type" value="Genomic_DNA"/>
</dbReference>
<evidence type="ECO:0000313" key="2">
    <source>
        <dbReference type="EMBL" id="QTF07374.1"/>
    </source>
</evidence>
<keyword evidence="1" id="KW-1133">Transmembrane helix</keyword>
<feature type="transmembrane region" description="Helical" evidence="1">
    <location>
        <begin position="37"/>
        <end position="56"/>
    </location>
</feature>
<gene>
    <name evidence="2" type="ORF">HC231_05095</name>
</gene>
<accession>A0ABX7UP94</accession>
<name>A0ABX7UP94_9GAMM</name>
<dbReference type="Proteomes" id="UP000671960">
    <property type="component" value="Chromosome"/>
</dbReference>
<keyword evidence="1" id="KW-0812">Transmembrane</keyword>
<proteinExistence type="predicted"/>
<evidence type="ECO:0008006" key="4">
    <source>
        <dbReference type="Google" id="ProtNLM"/>
    </source>
</evidence>